<dbReference type="SUPFAM" id="SSF48498">
    <property type="entry name" value="Tetracyclin repressor-like, C-terminal domain"/>
    <property type="match status" value="1"/>
</dbReference>
<evidence type="ECO:0000256" key="2">
    <source>
        <dbReference type="ARBA" id="ARBA00023125"/>
    </source>
</evidence>
<dbReference type="Proteomes" id="UP000567293">
    <property type="component" value="Unassembled WGS sequence"/>
</dbReference>
<dbReference type="SUPFAM" id="SSF46689">
    <property type="entry name" value="Homeodomain-like"/>
    <property type="match status" value="1"/>
</dbReference>
<dbReference type="AlphaFoldDB" id="A0A7V8SXK0"/>
<comment type="caution">
    <text evidence="6">The sequence shown here is derived from an EMBL/GenBank/DDBJ whole genome shotgun (WGS) entry which is preliminary data.</text>
</comment>
<keyword evidence="3" id="KW-0804">Transcription</keyword>
<dbReference type="Pfam" id="PF16925">
    <property type="entry name" value="TetR_C_13"/>
    <property type="match status" value="1"/>
</dbReference>
<keyword evidence="1" id="KW-0805">Transcription regulation</keyword>
<name>A0A7V8SXK0_9BACT</name>
<dbReference type="InterPro" id="IPR036271">
    <property type="entry name" value="Tet_transcr_reg_TetR-rel_C_sf"/>
</dbReference>
<dbReference type="PANTHER" id="PTHR47506:SF3">
    <property type="entry name" value="HTH-TYPE TRANSCRIPTIONAL REGULATOR LMRA"/>
    <property type="match status" value="1"/>
</dbReference>
<dbReference type="GO" id="GO:0003677">
    <property type="term" value="F:DNA binding"/>
    <property type="evidence" value="ECO:0007669"/>
    <property type="project" value="UniProtKB-UniRule"/>
</dbReference>
<evidence type="ECO:0000313" key="6">
    <source>
        <dbReference type="EMBL" id="MBA0086430.1"/>
    </source>
</evidence>
<dbReference type="Pfam" id="PF00440">
    <property type="entry name" value="TetR_N"/>
    <property type="match status" value="1"/>
</dbReference>
<feature type="domain" description="HTH tetR-type" evidence="5">
    <location>
        <begin position="5"/>
        <end position="65"/>
    </location>
</feature>
<dbReference type="Gene3D" id="1.10.357.10">
    <property type="entry name" value="Tetracycline Repressor, domain 2"/>
    <property type="match status" value="1"/>
</dbReference>
<evidence type="ECO:0000256" key="4">
    <source>
        <dbReference type="PROSITE-ProRule" id="PRU00335"/>
    </source>
</evidence>
<evidence type="ECO:0000256" key="3">
    <source>
        <dbReference type="ARBA" id="ARBA00023163"/>
    </source>
</evidence>
<sequence length="206" mass="23147">MRKGEHTRQEIIRKAAPIFNQRGYDGAALSDLMKATGLEKGGIYRHFESKQQLAAEAFDYAWKLALHTRFEGTQAISNTVDRLQQIVRNFRDRRAGLVPGGCPLLNTAIDSDDGNPRLREKARSALGSWLERLRSIIEEGRRRGEVSSDVDASELAMLIVSTLEGSLMVSRLQRKDDPRNLACHHLEQYLETDVRATESKGRAAKS</sequence>
<dbReference type="InterPro" id="IPR011075">
    <property type="entry name" value="TetR_C"/>
</dbReference>
<proteinExistence type="predicted"/>
<reference evidence="6" key="1">
    <citation type="submission" date="2020-06" db="EMBL/GenBank/DDBJ databases">
        <title>Legume-microbial interactions unlock mineral nutrients during tropical forest succession.</title>
        <authorList>
            <person name="Epihov D.Z."/>
        </authorList>
    </citation>
    <scope>NUCLEOTIDE SEQUENCE [LARGE SCALE GENOMIC DNA]</scope>
    <source>
        <strain evidence="6">Pan2503</strain>
    </source>
</reference>
<organism evidence="6 7">
    <name type="scientific">Candidatus Acidiferrum panamense</name>
    <dbReference type="NCBI Taxonomy" id="2741543"/>
    <lineage>
        <taxon>Bacteria</taxon>
        <taxon>Pseudomonadati</taxon>
        <taxon>Acidobacteriota</taxon>
        <taxon>Terriglobia</taxon>
        <taxon>Candidatus Acidiferrales</taxon>
        <taxon>Candidatus Acidiferrum</taxon>
    </lineage>
</organism>
<dbReference type="EMBL" id="JACDQQ010001510">
    <property type="protein sequence ID" value="MBA0086430.1"/>
    <property type="molecule type" value="Genomic_DNA"/>
</dbReference>
<evidence type="ECO:0000259" key="5">
    <source>
        <dbReference type="PROSITE" id="PS50977"/>
    </source>
</evidence>
<evidence type="ECO:0000256" key="1">
    <source>
        <dbReference type="ARBA" id="ARBA00023015"/>
    </source>
</evidence>
<feature type="DNA-binding region" description="H-T-H motif" evidence="4">
    <location>
        <begin position="28"/>
        <end position="47"/>
    </location>
</feature>
<dbReference type="InterPro" id="IPR001647">
    <property type="entry name" value="HTH_TetR"/>
</dbReference>
<dbReference type="PRINTS" id="PR00455">
    <property type="entry name" value="HTHTETR"/>
</dbReference>
<evidence type="ECO:0000313" key="7">
    <source>
        <dbReference type="Proteomes" id="UP000567293"/>
    </source>
</evidence>
<dbReference type="PANTHER" id="PTHR47506">
    <property type="entry name" value="TRANSCRIPTIONAL REGULATORY PROTEIN"/>
    <property type="match status" value="1"/>
</dbReference>
<dbReference type="InterPro" id="IPR009057">
    <property type="entry name" value="Homeodomain-like_sf"/>
</dbReference>
<gene>
    <name evidence="6" type="ORF">HRJ53_15730</name>
</gene>
<protein>
    <submittedName>
        <fullName evidence="6">TetR/AcrR family transcriptional regulator</fullName>
    </submittedName>
</protein>
<keyword evidence="7" id="KW-1185">Reference proteome</keyword>
<keyword evidence="2 4" id="KW-0238">DNA-binding</keyword>
<dbReference type="PROSITE" id="PS50977">
    <property type="entry name" value="HTH_TETR_2"/>
    <property type="match status" value="1"/>
</dbReference>
<accession>A0A7V8SXK0</accession>